<evidence type="ECO:0000313" key="4">
    <source>
        <dbReference type="EMBL" id="KAK1733716.1"/>
    </source>
</evidence>
<sequence length="274" mass="30186">MDHRAYSYYEANAADISFEDITSSKKNSRILRWIRDGDDKISHLTLGRDSCVQFSIGKGDNLGWLGYFIGRSVKIQSLDIWHLNPGGWEPQWEQQIDDFMFGLTRNQSIRCIRAFHVRGYESTALLRALGNLSLLEKLDYGHSYITLDGYSALGTLLESGVCKLKKIHLMSSNIDDDGVAAFANGLRSIGPFLRELLLPDNSIGNEGLSALVAALESCTSLERLNLSDNDFSLATAGLGSLSDLLQTAVLNLNELSLQYCAINDEGLQALTEGA</sequence>
<dbReference type="GO" id="GO:0005096">
    <property type="term" value="F:GTPase activator activity"/>
    <property type="evidence" value="ECO:0007669"/>
    <property type="project" value="UniProtKB-KW"/>
</dbReference>
<dbReference type="PANTHER" id="PTHR24113:SF12">
    <property type="entry name" value="RAN GTPASE-ACTIVATING PROTEIN 1"/>
    <property type="match status" value="1"/>
</dbReference>
<dbReference type="GO" id="GO:0005634">
    <property type="term" value="C:nucleus"/>
    <property type="evidence" value="ECO:0007669"/>
    <property type="project" value="TreeGrafter"/>
</dbReference>
<organism evidence="4 5">
    <name type="scientific">Skeletonema marinoi</name>
    <dbReference type="NCBI Taxonomy" id="267567"/>
    <lineage>
        <taxon>Eukaryota</taxon>
        <taxon>Sar</taxon>
        <taxon>Stramenopiles</taxon>
        <taxon>Ochrophyta</taxon>
        <taxon>Bacillariophyta</taxon>
        <taxon>Coscinodiscophyceae</taxon>
        <taxon>Thalassiosirophycidae</taxon>
        <taxon>Thalassiosirales</taxon>
        <taxon>Skeletonemataceae</taxon>
        <taxon>Skeletonema</taxon>
        <taxon>Skeletonema marinoi-dohrnii complex</taxon>
    </lineage>
</organism>
<keyword evidence="3" id="KW-0677">Repeat</keyword>
<dbReference type="Pfam" id="PF13516">
    <property type="entry name" value="LRR_6"/>
    <property type="match status" value="4"/>
</dbReference>
<accession>A0AAD8XTR0</accession>
<dbReference type="InterPro" id="IPR027038">
    <property type="entry name" value="RanGap"/>
</dbReference>
<dbReference type="PANTHER" id="PTHR24113">
    <property type="entry name" value="RAN GTPASE-ACTIVATING PROTEIN 1"/>
    <property type="match status" value="1"/>
</dbReference>
<dbReference type="GO" id="GO:0005829">
    <property type="term" value="C:cytosol"/>
    <property type="evidence" value="ECO:0007669"/>
    <property type="project" value="TreeGrafter"/>
</dbReference>
<dbReference type="GO" id="GO:0048471">
    <property type="term" value="C:perinuclear region of cytoplasm"/>
    <property type="evidence" value="ECO:0007669"/>
    <property type="project" value="TreeGrafter"/>
</dbReference>
<evidence type="ECO:0000313" key="5">
    <source>
        <dbReference type="Proteomes" id="UP001224775"/>
    </source>
</evidence>
<dbReference type="Proteomes" id="UP001224775">
    <property type="component" value="Unassembled WGS sequence"/>
</dbReference>
<gene>
    <name evidence="4" type="ORF">QTG54_015571</name>
</gene>
<name>A0AAD8XTR0_9STRA</name>
<keyword evidence="1" id="KW-0343">GTPase activation</keyword>
<dbReference type="AlphaFoldDB" id="A0AAD8XTR0"/>
<evidence type="ECO:0000256" key="3">
    <source>
        <dbReference type="ARBA" id="ARBA00022737"/>
    </source>
</evidence>
<comment type="caution">
    <text evidence="4">The sequence shown here is derived from an EMBL/GenBank/DDBJ whole genome shotgun (WGS) entry which is preliminary data.</text>
</comment>
<proteinExistence type="predicted"/>
<dbReference type="EMBL" id="JATAAI010000045">
    <property type="protein sequence ID" value="KAK1733716.1"/>
    <property type="molecule type" value="Genomic_DNA"/>
</dbReference>
<dbReference type="SMART" id="SM00368">
    <property type="entry name" value="LRR_RI"/>
    <property type="match status" value="4"/>
</dbReference>
<dbReference type="GO" id="GO:0031267">
    <property type="term" value="F:small GTPase binding"/>
    <property type="evidence" value="ECO:0007669"/>
    <property type="project" value="TreeGrafter"/>
</dbReference>
<evidence type="ECO:0000256" key="1">
    <source>
        <dbReference type="ARBA" id="ARBA00022468"/>
    </source>
</evidence>
<reference evidence="4" key="1">
    <citation type="submission" date="2023-06" db="EMBL/GenBank/DDBJ databases">
        <title>Survivors Of The Sea: Transcriptome response of Skeletonema marinoi to long-term dormancy.</title>
        <authorList>
            <person name="Pinder M.I.M."/>
            <person name="Kourtchenko O."/>
            <person name="Robertson E.K."/>
            <person name="Larsson T."/>
            <person name="Maumus F."/>
            <person name="Osuna-Cruz C.M."/>
            <person name="Vancaester E."/>
            <person name="Stenow R."/>
            <person name="Vandepoele K."/>
            <person name="Ploug H."/>
            <person name="Bruchert V."/>
            <person name="Godhe A."/>
            <person name="Topel M."/>
        </authorList>
    </citation>
    <scope>NUCLEOTIDE SEQUENCE</scope>
    <source>
        <strain evidence="4">R05AC</strain>
    </source>
</reference>
<protein>
    <submittedName>
        <fullName evidence="4">Leucine-rich repeat protein</fullName>
    </submittedName>
</protein>
<keyword evidence="5" id="KW-1185">Reference proteome</keyword>
<evidence type="ECO:0000256" key="2">
    <source>
        <dbReference type="ARBA" id="ARBA00022614"/>
    </source>
</evidence>
<dbReference type="SUPFAM" id="SSF52047">
    <property type="entry name" value="RNI-like"/>
    <property type="match status" value="1"/>
</dbReference>
<dbReference type="GO" id="GO:0006913">
    <property type="term" value="P:nucleocytoplasmic transport"/>
    <property type="evidence" value="ECO:0007669"/>
    <property type="project" value="TreeGrafter"/>
</dbReference>
<dbReference type="InterPro" id="IPR001611">
    <property type="entry name" value="Leu-rich_rpt"/>
</dbReference>
<feature type="non-terminal residue" evidence="4">
    <location>
        <position position="274"/>
    </location>
</feature>
<keyword evidence="2" id="KW-0433">Leucine-rich repeat</keyword>
<dbReference type="Gene3D" id="3.80.10.10">
    <property type="entry name" value="Ribonuclease Inhibitor"/>
    <property type="match status" value="1"/>
</dbReference>
<dbReference type="InterPro" id="IPR032675">
    <property type="entry name" value="LRR_dom_sf"/>
</dbReference>